<dbReference type="PANTHER" id="PTHR19959:SF119">
    <property type="entry name" value="FUNGAL LIPASE-LIKE DOMAIN-CONTAINING PROTEIN"/>
    <property type="match status" value="1"/>
</dbReference>
<dbReference type="PANTHER" id="PTHR19959">
    <property type="entry name" value="KINESIN LIGHT CHAIN"/>
    <property type="match status" value="1"/>
</dbReference>
<dbReference type="Pfam" id="PF09994">
    <property type="entry name" value="T6SS_Tle1-like_cat"/>
    <property type="match status" value="1"/>
</dbReference>
<dbReference type="Gene3D" id="1.25.40.10">
    <property type="entry name" value="Tetratricopeptide repeat domain"/>
    <property type="match status" value="5"/>
</dbReference>
<name>A0AAD5V002_9APHY</name>
<proteinExistence type="predicted"/>
<dbReference type="Proteomes" id="UP001212997">
    <property type="component" value="Unassembled WGS sequence"/>
</dbReference>
<feature type="region of interest" description="Disordered" evidence="1">
    <location>
        <begin position="1083"/>
        <end position="1106"/>
    </location>
</feature>
<dbReference type="InterPro" id="IPR011990">
    <property type="entry name" value="TPR-like_helical_dom_sf"/>
</dbReference>
<evidence type="ECO:0000313" key="5">
    <source>
        <dbReference type="Proteomes" id="UP001212997"/>
    </source>
</evidence>
<accession>A0AAD5V002</accession>
<dbReference type="InterPro" id="IPR019734">
    <property type="entry name" value="TPR_rpt"/>
</dbReference>
<feature type="domain" description="Anaphase-promoting complex subunit 5" evidence="3">
    <location>
        <begin position="784"/>
        <end position="865"/>
    </location>
</feature>
<comment type="caution">
    <text evidence="4">The sequence shown here is derived from an EMBL/GenBank/DDBJ whole genome shotgun (WGS) entry which is preliminary data.</text>
</comment>
<evidence type="ECO:0008006" key="6">
    <source>
        <dbReference type="Google" id="ProtNLM"/>
    </source>
</evidence>
<evidence type="ECO:0000259" key="2">
    <source>
        <dbReference type="Pfam" id="PF09994"/>
    </source>
</evidence>
<gene>
    <name evidence="4" type="ORF">NLI96_g9468</name>
</gene>
<evidence type="ECO:0000256" key="1">
    <source>
        <dbReference type="SAM" id="MobiDB-lite"/>
    </source>
</evidence>
<protein>
    <recommendedName>
        <fullName evidence="6">DUF2235 domain-containing protein</fullName>
    </recommendedName>
</protein>
<evidence type="ECO:0000313" key="4">
    <source>
        <dbReference type="EMBL" id="KAJ3478856.1"/>
    </source>
</evidence>
<dbReference type="AlphaFoldDB" id="A0AAD5V002"/>
<feature type="domain" description="Anaphase-promoting complex subunit 5" evidence="3">
    <location>
        <begin position="558"/>
        <end position="593"/>
    </location>
</feature>
<feature type="domain" description="Anaphase-promoting complex subunit 5" evidence="3">
    <location>
        <begin position="599"/>
        <end position="636"/>
    </location>
</feature>
<dbReference type="SUPFAM" id="SSF48452">
    <property type="entry name" value="TPR-like"/>
    <property type="match status" value="4"/>
</dbReference>
<keyword evidence="5" id="KW-1185">Reference proteome</keyword>
<dbReference type="InterPro" id="IPR026000">
    <property type="entry name" value="Apc5_dom"/>
</dbReference>
<dbReference type="SMART" id="SM00028">
    <property type="entry name" value="TPR"/>
    <property type="match status" value="11"/>
</dbReference>
<organism evidence="4 5">
    <name type="scientific">Meripilus lineatus</name>
    <dbReference type="NCBI Taxonomy" id="2056292"/>
    <lineage>
        <taxon>Eukaryota</taxon>
        <taxon>Fungi</taxon>
        <taxon>Dikarya</taxon>
        <taxon>Basidiomycota</taxon>
        <taxon>Agaricomycotina</taxon>
        <taxon>Agaricomycetes</taxon>
        <taxon>Polyporales</taxon>
        <taxon>Meripilaceae</taxon>
        <taxon>Meripilus</taxon>
    </lineage>
</organism>
<evidence type="ECO:0000259" key="3">
    <source>
        <dbReference type="Pfam" id="PF12862"/>
    </source>
</evidence>
<dbReference type="InterPro" id="IPR018712">
    <property type="entry name" value="Tle1-like_cat"/>
</dbReference>
<sequence length="1106" mass="123093">MDAKVHFLGLWDTASPVSAWEKRPGTTRVHENVCYIRHALALDESLNFQPEYVCGHQSAPDKYLFGDRSGIPPVREVFFAGTHSEIGGSTEAKGLSKSVLWMGDQAMVAGLSLKTSKVDWTDECSFRGVPGGPKKWYNRLLGVLPFTCPTYRAQEAATRWSMYRNEGRASLQGSGTGIDWNEIIGIDIGHEETERTRQNMNGRFEKDLFDLTSAPTIIKRCIPNPETTEWYRRLKVLGSIPGGISVILGLDAITSILCEMIQDKAEHAAEVLSILAEHDTENQLLLIPGLVERLNGARPENAEAAMTATKSYMGIIKVLFRKYGELPLPESYESGVSANGDADTTSQSSHLPAIASLLFARYIHLRNTDDMAKSKELLLSLPQSLFDTPEIQNCHATILEAEGTRDAMESAWRIRNALAQPNPGTYDRMLTHTTLNYATLLTQVQRGRGDDFFPNVMTRSQSSLLLQDREFAKCLVDLGNIFHNLDQTDGVIEVTKASIALFRRISHQTSAFDADLAIAFSNLSNKLHDEGRVEDAMEAIEESVRMRRILARQAARYQSDLAISLVNLSGLQLSLGDTERAHASAQEAVNLHRGGTFSHRSCHELASSLYALSCAQRSIGQIESALVTIQECVRIRQVFASAYPTVFIHGLSRALGDLSACLDGLGRYEEALVAIQRAVSIWDALAQDRPHIFNADLARSLSRLYVYLSNLGRHEDALVAITRAISLLEVLAQERPAVYTRDLAMVLNNFYVCLSNIGEHERALIAIQRTVSMYEVLAQNYPAVYNQDLAMSLNNLYSCFSNLGRHDEAIVAIQRAICIYEVLAHHRPVVFNQDLSMSLNNLCICLSDLGQHEEALVAITRAISLLEVLTQERPAVYTRDLAKVLNNFYVCLSNIGEHEGAFIAIQRAVAMYEVLAHDRPAVYNQDLATSLNNLYNALSRLDRHEEALIAIQRAVSMREVLVNVRPQVFNEDLAMSLHSLHNCLSNLGHHEEALLAIQRALSLFEPLAKERPAAFNQYLAAALYNLSLQYSNLERHVDALEAAKRSLDLYHELVKARPLVFKKDVIQGSHRLSRCREALNSNNEEANEIDKGSSSSSSSSTIFDRV</sequence>
<dbReference type="Pfam" id="PF12862">
    <property type="entry name" value="ANAPC5"/>
    <property type="match status" value="3"/>
</dbReference>
<feature type="domain" description="T6SS Phospholipase effector Tle1-like catalytic" evidence="2">
    <location>
        <begin position="2"/>
        <end position="103"/>
    </location>
</feature>
<dbReference type="EMBL" id="JANAWD010000479">
    <property type="protein sequence ID" value="KAJ3478856.1"/>
    <property type="molecule type" value="Genomic_DNA"/>
</dbReference>
<reference evidence="4" key="1">
    <citation type="submission" date="2022-07" db="EMBL/GenBank/DDBJ databases">
        <title>Genome Sequence of Physisporinus lineatus.</title>
        <authorList>
            <person name="Buettner E."/>
        </authorList>
    </citation>
    <scope>NUCLEOTIDE SEQUENCE</scope>
    <source>
        <strain evidence="4">VT162</strain>
    </source>
</reference>
<dbReference type="Pfam" id="PF13374">
    <property type="entry name" value="TPR_10"/>
    <property type="match status" value="1"/>
</dbReference>